<dbReference type="Gene3D" id="3.40.640.10">
    <property type="entry name" value="Type I PLP-dependent aspartate aminotransferase-like (Major domain)"/>
    <property type="match status" value="1"/>
</dbReference>
<protein>
    <submittedName>
        <fullName evidence="2">Integral membrane protein</fullName>
    </submittedName>
</protein>
<comment type="caution">
    <text evidence="2">The sequence shown here is derived from an EMBL/GenBank/DDBJ whole genome shotgun (WGS) entry which is preliminary data.</text>
</comment>
<dbReference type="InterPro" id="IPR015424">
    <property type="entry name" value="PyrdxlP-dep_Trfase"/>
</dbReference>
<evidence type="ECO:0000313" key="2">
    <source>
        <dbReference type="EMBL" id="CUU82159.1"/>
    </source>
</evidence>
<evidence type="ECO:0000313" key="3">
    <source>
        <dbReference type="Proteomes" id="UP000052245"/>
    </source>
</evidence>
<sequence>MSIFKLQKSGRVNLNEIYKDFKIYLYPYARYAFLETLKTLNIKSIYIPSFICRDMLAPINVLGIKYYFYDLDIKLNPILKDIRCDAILMVNYFGFAANLSIFEKYKSVFNSIIIEDNAHGFLSRDENERLLGTRGDIGLLSIRKTIFLPNGGAVLINNPKFKDLNFQSAICKTSSEDLKYNNKCKLKKCLISSSFGIFVVLLRRFIRYLKSGNAIPLPDLKSEENMPNQSNLTPKLKDMNIDIDIIFEINRRRNLYFKVCKYAKLFEIEPIYQLNDFTVPFEFAFIDNGRYGQFQRYLYLKGLFVLPWPDLPDEITDKSPKFYKNVKVVPFLW</sequence>
<accession>A0A9W5ARB2</accession>
<organism evidence="2 3">
    <name type="scientific">Campylobacter hyointestinalis subsp. hyointestinalis</name>
    <dbReference type="NCBI Taxonomy" id="91352"/>
    <lineage>
        <taxon>Bacteria</taxon>
        <taxon>Pseudomonadati</taxon>
        <taxon>Campylobacterota</taxon>
        <taxon>Epsilonproteobacteria</taxon>
        <taxon>Campylobacterales</taxon>
        <taxon>Campylobacteraceae</taxon>
        <taxon>Campylobacter</taxon>
    </lineage>
</organism>
<gene>
    <name evidence="2" type="ORF">ERS739223_00939</name>
</gene>
<evidence type="ECO:0000256" key="1">
    <source>
        <dbReference type="RuleBase" id="RU004508"/>
    </source>
</evidence>
<dbReference type="Proteomes" id="UP000052245">
    <property type="component" value="Unassembled WGS sequence"/>
</dbReference>
<comment type="similarity">
    <text evidence="1">Belongs to the DegT/DnrJ/EryC1 family.</text>
</comment>
<dbReference type="EMBL" id="FAVC01000002">
    <property type="protein sequence ID" value="CUU82159.1"/>
    <property type="molecule type" value="Genomic_DNA"/>
</dbReference>
<keyword evidence="1" id="KW-0663">Pyridoxal phosphate</keyword>
<name>A0A9W5ARB2_CAMHY</name>
<dbReference type="Pfam" id="PF01041">
    <property type="entry name" value="DegT_DnrJ_EryC1"/>
    <property type="match status" value="1"/>
</dbReference>
<proteinExistence type="inferred from homology"/>
<dbReference type="SUPFAM" id="SSF53383">
    <property type="entry name" value="PLP-dependent transferases"/>
    <property type="match status" value="1"/>
</dbReference>
<dbReference type="InterPro" id="IPR000653">
    <property type="entry name" value="DegT/StrS_aminotransferase"/>
</dbReference>
<dbReference type="RefSeq" id="WP_059434252.1">
    <property type="nucleotide sequence ID" value="NZ_FAUY01000001.1"/>
</dbReference>
<dbReference type="AlphaFoldDB" id="A0A9W5ARB2"/>
<dbReference type="InterPro" id="IPR015421">
    <property type="entry name" value="PyrdxlP-dep_Trfase_major"/>
</dbReference>
<reference evidence="2 3" key="1">
    <citation type="submission" date="2015-11" db="EMBL/GenBank/DDBJ databases">
        <authorList>
            <consortium name="Pathogen Informatics"/>
        </authorList>
    </citation>
    <scope>NUCLEOTIDE SEQUENCE [LARGE SCALE GENOMIC DNA]</scope>
    <source>
        <strain evidence="2 3">007A-0283</strain>
    </source>
</reference>